<dbReference type="NCBIfam" id="TIGR00644">
    <property type="entry name" value="recJ"/>
    <property type="match status" value="1"/>
</dbReference>
<dbReference type="Gene3D" id="3.90.1640.30">
    <property type="match status" value="1"/>
</dbReference>
<keyword evidence="3" id="KW-0540">Nuclease</keyword>
<dbReference type="InterPro" id="IPR038763">
    <property type="entry name" value="DHH_sf"/>
</dbReference>
<dbReference type="PANTHER" id="PTHR30255:SF2">
    <property type="entry name" value="SINGLE-STRANDED-DNA-SPECIFIC EXONUCLEASE RECJ"/>
    <property type="match status" value="1"/>
</dbReference>
<evidence type="ECO:0000256" key="4">
    <source>
        <dbReference type="ARBA" id="ARBA00022801"/>
    </source>
</evidence>
<name>A0ABN1G0I1_9BACI</name>
<dbReference type="InterPro" id="IPR001667">
    <property type="entry name" value="DDH_dom"/>
</dbReference>
<gene>
    <name evidence="10" type="primary">recJ</name>
    <name evidence="10" type="ORF">GCM10009001_18130</name>
</gene>
<accession>A0ABN1G0I1</accession>
<dbReference type="EMBL" id="BAAADS010000012">
    <property type="protein sequence ID" value="GAA0601695.1"/>
    <property type="molecule type" value="Genomic_DNA"/>
</dbReference>
<dbReference type="InterPro" id="IPR051673">
    <property type="entry name" value="SSDNA_exonuclease_RecJ"/>
</dbReference>
<dbReference type="Gene3D" id="3.10.310.30">
    <property type="match status" value="1"/>
</dbReference>
<evidence type="ECO:0000256" key="3">
    <source>
        <dbReference type="ARBA" id="ARBA00022722"/>
    </source>
</evidence>
<evidence type="ECO:0000259" key="7">
    <source>
        <dbReference type="Pfam" id="PF02272"/>
    </source>
</evidence>
<feature type="domain" description="Single-stranded-DNA-specific exonuclease RecJ C-terminal" evidence="8">
    <location>
        <begin position="560"/>
        <end position="758"/>
    </location>
</feature>
<dbReference type="Pfam" id="PF01368">
    <property type="entry name" value="DHH"/>
    <property type="match status" value="1"/>
</dbReference>
<evidence type="ECO:0000256" key="1">
    <source>
        <dbReference type="ARBA" id="ARBA00005915"/>
    </source>
</evidence>
<evidence type="ECO:0000256" key="2">
    <source>
        <dbReference type="ARBA" id="ARBA00019841"/>
    </source>
</evidence>
<dbReference type="Pfam" id="PF17768">
    <property type="entry name" value="RecJ_OB"/>
    <property type="match status" value="1"/>
</dbReference>
<protein>
    <recommendedName>
        <fullName evidence="2">Single-stranded-DNA-specific exonuclease RecJ</fullName>
    </recommendedName>
</protein>
<evidence type="ECO:0000313" key="11">
    <source>
        <dbReference type="Proteomes" id="UP001500866"/>
    </source>
</evidence>
<evidence type="ECO:0000259" key="8">
    <source>
        <dbReference type="Pfam" id="PF10141"/>
    </source>
</evidence>
<sequence>MLQSMMKWKYREMIDVPASLESNNISPLIKELLVQRGITTDESAQEFLSPDLNQLNNPRNLANIEQAADRVHQAIAHNERILIYGDYDADGVSSTTLLLKTMEELGADFDYYIPNRFTEGYGPNEKAFREAARNGVHVIITVDTGIASVNEAMVAKESGIDLIITDHHEPQEQLPDAFAIIHPKCSPDYKFKELAGVGVAFKFAQQLLGYFPNQFLDLVAIGTIADLVPLKDENRIFAYYGLQSLTTAKRPGLNALKRVCNINGDVNEEDVGFSIGPRLNAVGRLQDAELAVQLLLTDEPDEADDIADMVQSLNRERQKIVSNIVQEARQMIDPMEDQGVIVVAKEGWNQGVLGIVASNLVRKYDRPAIVLSILPETGQAKGSARSIPAFNLFENCMELRELFAAFGGHSQAAGMTIRTENVQTLRDELNRLINQQLSEEDFTQELEISKTIALPEMNELLVNEISQLAPFGMGNPKPIFQLDHLPIDARQIGSRKNHLKVQFRQENMSIDGIGFGLGHLYPFISSGTDISVAGEIGINEWNGNRKVQLVIKDMKIEGKQLFDHRGRKQIDIAPFVDGKASHLAVFNKIPDERNYIPEEIRCITYETDIDSLGKEDTVYLYDLPENLNTLRQLIEKIDPNNLHACFYLNNSAYMNHFPTRDDFKWFYVLVMKKKEINLNDNVDMIMRAKNWTKEQVLFMSDVFFELGFVRMEKGIITINSNPVKRDLTESSAYQKRINRAEIEKVLYYSKYEELRNWFLSCVQGCDISREEVANGL</sequence>
<evidence type="ECO:0000259" key="6">
    <source>
        <dbReference type="Pfam" id="PF01368"/>
    </source>
</evidence>
<dbReference type="RefSeq" id="WP_343812301.1">
    <property type="nucleotide sequence ID" value="NZ_BAAADS010000012.1"/>
</dbReference>
<dbReference type="Proteomes" id="UP001500866">
    <property type="component" value="Unassembled WGS sequence"/>
</dbReference>
<dbReference type="InterPro" id="IPR018779">
    <property type="entry name" value="RecJ_C"/>
</dbReference>
<dbReference type="GO" id="GO:0004527">
    <property type="term" value="F:exonuclease activity"/>
    <property type="evidence" value="ECO:0007669"/>
    <property type="project" value="UniProtKB-KW"/>
</dbReference>
<keyword evidence="5 10" id="KW-0269">Exonuclease</keyword>
<comment type="caution">
    <text evidence="10">The sequence shown here is derived from an EMBL/GenBank/DDBJ whole genome shotgun (WGS) entry which is preliminary data.</text>
</comment>
<dbReference type="PANTHER" id="PTHR30255">
    <property type="entry name" value="SINGLE-STRANDED-DNA-SPECIFIC EXONUCLEASE RECJ"/>
    <property type="match status" value="1"/>
</dbReference>
<dbReference type="InterPro" id="IPR041122">
    <property type="entry name" value="RecJ_OB"/>
</dbReference>
<evidence type="ECO:0000256" key="5">
    <source>
        <dbReference type="ARBA" id="ARBA00022839"/>
    </source>
</evidence>
<comment type="similarity">
    <text evidence="1">Belongs to the RecJ family.</text>
</comment>
<keyword evidence="11" id="KW-1185">Reference proteome</keyword>
<reference evidence="10 11" key="1">
    <citation type="journal article" date="2019" name="Int. J. Syst. Evol. Microbiol.">
        <title>The Global Catalogue of Microorganisms (GCM) 10K type strain sequencing project: providing services to taxonomists for standard genome sequencing and annotation.</title>
        <authorList>
            <consortium name="The Broad Institute Genomics Platform"/>
            <consortium name="The Broad Institute Genome Sequencing Center for Infectious Disease"/>
            <person name="Wu L."/>
            <person name="Ma J."/>
        </authorList>
    </citation>
    <scope>NUCLEOTIDE SEQUENCE [LARGE SCALE GENOMIC DNA]</scope>
    <source>
        <strain evidence="10 11">JCM 15395</strain>
    </source>
</reference>
<evidence type="ECO:0000259" key="9">
    <source>
        <dbReference type="Pfam" id="PF17768"/>
    </source>
</evidence>
<proteinExistence type="inferred from homology"/>
<organism evidence="10 11">
    <name type="scientific">Virgibacillus siamensis</name>
    <dbReference type="NCBI Taxonomy" id="480071"/>
    <lineage>
        <taxon>Bacteria</taxon>
        <taxon>Bacillati</taxon>
        <taxon>Bacillota</taxon>
        <taxon>Bacilli</taxon>
        <taxon>Bacillales</taxon>
        <taxon>Bacillaceae</taxon>
        <taxon>Virgibacillus</taxon>
    </lineage>
</organism>
<dbReference type="InterPro" id="IPR003156">
    <property type="entry name" value="DHHA1_dom"/>
</dbReference>
<dbReference type="SUPFAM" id="SSF64182">
    <property type="entry name" value="DHH phosphoesterases"/>
    <property type="match status" value="1"/>
</dbReference>
<feature type="domain" description="DHHA1" evidence="7">
    <location>
        <begin position="338"/>
        <end position="434"/>
    </location>
</feature>
<feature type="domain" description="RecJ OB" evidence="9">
    <location>
        <begin position="452"/>
        <end position="553"/>
    </location>
</feature>
<evidence type="ECO:0000313" key="10">
    <source>
        <dbReference type="EMBL" id="GAA0601695.1"/>
    </source>
</evidence>
<dbReference type="InterPro" id="IPR004610">
    <property type="entry name" value="RecJ"/>
</dbReference>
<feature type="domain" description="DDH" evidence="6">
    <location>
        <begin position="80"/>
        <end position="223"/>
    </location>
</feature>
<keyword evidence="4" id="KW-0378">Hydrolase</keyword>
<dbReference type="Pfam" id="PF02272">
    <property type="entry name" value="DHHA1"/>
    <property type="match status" value="1"/>
</dbReference>
<dbReference type="Pfam" id="PF10141">
    <property type="entry name" value="ssDNA-exonuc_C"/>
    <property type="match status" value="1"/>
</dbReference>